<organism evidence="1 2">
    <name type="scientific">Trichonephila clavata</name>
    <name type="common">Joro spider</name>
    <name type="synonym">Nephila clavata</name>
    <dbReference type="NCBI Taxonomy" id="2740835"/>
    <lineage>
        <taxon>Eukaryota</taxon>
        <taxon>Metazoa</taxon>
        <taxon>Ecdysozoa</taxon>
        <taxon>Arthropoda</taxon>
        <taxon>Chelicerata</taxon>
        <taxon>Arachnida</taxon>
        <taxon>Araneae</taxon>
        <taxon>Araneomorphae</taxon>
        <taxon>Entelegynae</taxon>
        <taxon>Araneoidea</taxon>
        <taxon>Nephilidae</taxon>
        <taxon>Trichonephila</taxon>
    </lineage>
</organism>
<dbReference type="Proteomes" id="UP000887116">
    <property type="component" value="Unassembled WGS sequence"/>
</dbReference>
<keyword evidence="2" id="KW-1185">Reference proteome</keyword>
<gene>
    <name evidence="1" type="ORF">TNCT_251631</name>
</gene>
<evidence type="ECO:0000313" key="1">
    <source>
        <dbReference type="EMBL" id="GFR05241.1"/>
    </source>
</evidence>
<accession>A0A8X6JG80</accession>
<reference evidence="1" key="1">
    <citation type="submission" date="2020-07" db="EMBL/GenBank/DDBJ databases">
        <title>Multicomponent nature underlies the extraordinary mechanical properties of spider dragline silk.</title>
        <authorList>
            <person name="Kono N."/>
            <person name="Nakamura H."/>
            <person name="Mori M."/>
            <person name="Yoshida Y."/>
            <person name="Ohtoshi R."/>
            <person name="Malay A.D."/>
            <person name="Moran D.A.P."/>
            <person name="Tomita M."/>
            <person name="Numata K."/>
            <person name="Arakawa K."/>
        </authorList>
    </citation>
    <scope>NUCLEOTIDE SEQUENCE</scope>
</reference>
<proteinExistence type="predicted"/>
<dbReference type="AlphaFoldDB" id="A0A8X6JG80"/>
<comment type="caution">
    <text evidence="1">The sequence shown here is derived from an EMBL/GenBank/DDBJ whole genome shotgun (WGS) entry which is preliminary data.</text>
</comment>
<protein>
    <submittedName>
        <fullName evidence="1">Uncharacterized protein</fullName>
    </submittedName>
</protein>
<sequence length="85" mass="9614">MRVFEHIKVLKKNECTTLGIQTTLPRQYPNSGNTSTCSQSINRFDEVSREDWGGQKMFAFRGLSVHGPFKQTPNWVVKGQVNKAG</sequence>
<name>A0A8X6JG80_TRICU</name>
<evidence type="ECO:0000313" key="2">
    <source>
        <dbReference type="Proteomes" id="UP000887116"/>
    </source>
</evidence>
<dbReference type="EMBL" id="BMAO01035682">
    <property type="protein sequence ID" value="GFR05241.1"/>
    <property type="molecule type" value="Genomic_DNA"/>
</dbReference>